<name>S7RMC9_GLOTA</name>
<dbReference type="PANTHER" id="PTHR38248:SF2">
    <property type="entry name" value="FUNK1 11"/>
    <property type="match status" value="1"/>
</dbReference>
<evidence type="ECO:0000313" key="3">
    <source>
        <dbReference type="Proteomes" id="UP000030669"/>
    </source>
</evidence>
<dbReference type="GO" id="GO:0004672">
    <property type="term" value="F:protein kinase activity"/>
    <property type="evidence" value="ECO:0007669"/>
    <property type="project" value="InterPro"/>
</dbReference>
<feature type="non-terminal residue" evidence="2">
    <location>
        <position position="1"/>
    </location>
</feature>
<dbReference type="GO" id="GO:0005524">
    <property type="term" value="F:ATP binding"/>
    <property type="evidence" value="ECO:0007669"/>
    <property type="project" value="InterPro"/>
</dbReference>
<feature type="non-terminal residue" evidence="2">
    <location>
        <position position="63"/>
    </location>
</feature>
<keyword evidence="3" id="KW-1185">Reference proteome</keyword>
<dbReference type="Gene3D" id="1.10.510.10">
    <property type="entry name" value="Transferase(Phosphotransferase) domain 1"/>
    <property type="match status" value="1"/>
</dbReference>
<dbReference type="PROSITE" id="PS50011">
    <property type="entry name" value="PROTEIN_KINASE_DOM"/>
    <property type="match status" value="1"/>
</dbReference>
<gene>
    <name evidence="2" type="ORF">GLOTRDRAFT_14925</name>
</gene>
<dbReference type="Proteomes" id="UP000030669">
    <property type="component" value="Unassembled WGS sequence"/>
</dbReference>
<evidence type="ECO:0000313" key="2">
    <source>
        <dbReference type="EMBL" id="EPQ53859.1"/>
    </source>
</evidence>
<dbReference type="KEGG" id="gtr:GLOTRDRAFT_14925"/>
<dbReference type="InterPro" id="IPR040976">
    <property type="entry name" value="Pkinase_fungal"/>
</dbReference>
<dbReference type="Pfam" id="PF17667">
    <property type="entry name" value="Pkinase_fungal"/>
    <property type="match status" value="1"/>
</dbReference>
<dbReference type="AlphaFoldDB" id="S7RMC9"/>
<dbReference type="InterPro" id="IPR008266">
    <property type="entry name" value="Tyr_kinase_AS"/>
</dbReference>
<dbReference type="HOGENOM" id="CLU_195658_0_0_1"/>
<reference evidence="2 3" key="1">
    <citation type="journal article" date="2012" name="Science">
        <title>The Paleozoic origin of enzymatic lignin decomposition reconstructed from 31 fungal genomes.</title>
        <authorList>
            <person name="Floudas D."/>
            <person name="Binder M."/>
            <person name="Riley R."/>
            <person name="Barry K."/>
            <person name="Blanchette R.A."/>
            <person name="Henrissat B."/>
            <person name="Martinez A.T."/>
            <person name="Otillar R."/>
            <person name="Spatafora J.W."/>
            <person name="Yadav J.S."/>
            <person name="Aerts A."/>
            <person name="Benoit I."/>
            <person name="Boyd A."/>
            <person name="Carlson A."/>
            <person name="Copeland A."/>
            <person name="Coutinho P.M."/>
            <person name="de Vries R.P."/>
            <person name="Ferreira P."/>
            <person name="Findley K."/>
            <person name="Foster B."/>
            <person name="Gaskell J."/>
            <person name="Glotzer D."/>
            <person name="Gorecki P."/>
            <person name="Heitman J."/>
            <person name="Hesse C."/>
            <person name="Hori C."/>
            <person name="Igarashi K."/>
            <person name="Jurgens J.A."/>
            <person name="Kallen N."/>
            <person name="Kersten P."/>
            <person name="Kohler A."/>
            <person name="Kuees U."/>
            <person name="Kumar T.K.A."/>
            <person name="Kuo A."/>
            <person name="LaButti K."/>
            <person name="Larrondo L.F."/>
            <person name="Lindquist E."/>
            <person name="Ling A."/>
            <person name="Lombard V."/>
            <person name="Lucas S."/>
            <person name="Lundell T."/>
            <person name="Martin R."/>
            <person name="McLaughlin D.J."/>
            <person name="Morgenstern I."/>
            <person name="Morin E."/>
            <person name="Murat C."/>
            <person name="Nagy L.G."/>
            <person name="Nolan M."/>
            <person name="Ohm R.A."/>
            <person name="Patyshakuliyeva A."/>
            <person name="Rokas A."/>
            <person name="Ruiz-Duenas F.J."/>
            <person name="Sabat G."/>
            <person name="Salamov A."/>
            <person name="Samejima M."/>
            <person name="Schmutz J."/>
            <person name="Slot J.C."/>
            <person name="St John F."/>
            <person name="Stenlid J."/>
            <person name="Sun H."/>
            <person name="Sun S."/>
            <person name="Syed K."/>
            <person name="Tsang A."/>
            <person name="Wiebenga A."/>
            <person name="Young D."/>
            <person name="Pisabarro A."/>
            <person name="Eastwood D.C."/>
            <person name="Martin F."/>
            <person name="Cullen D."/>
            <person name="Grigoriev I.V."/>
            <person name="Hibbett D.S."/>
        </authorList>
    </citation>
    <scope>NUCLEOTIDE SEQUENCE [LARGE SCALE GENOMIC DNA]</scope>
    <source>
        <strain evidence="2 3">ATCC 11539</strain>
    </source>
</reference>
<dbReference type="InterPro" id="IPR000719">
    <property type="entry name" value="Prot_kinase_dom"/>
</dbReference>
<dbReference type="PANTHER" id="PTHR38248">
    <property type="entry name" value="FUNK1 6"/>
    <property type="match status" value="1"/>
</dbReference>
<dbReference type="GeneID" id="19304875"/>
<dbReference type="OrthoDB" id="3270165at2759"/>
<evidence type="ECO:0000259" key="1">
    <source>
        <dbReference type="PROSITE" id="PS50011"/>
    </source>
</evidence>
<protein>
    <recommendedName>
        <fullName evidence="1">Protein kinase domain-containing protein</fullName>
    </recommendedName>
</protein>
<dbReference type="InterPro" id="IPR011009">
    <property type="entry name" value="Kinase-like_dom_sf"/>
</dbReference>
<feature type="domain" description="Protein kinase" evidence="1">
    <location>
        <begin position="1"/>
        <end position="63"/>
    </location>
</feature>
<dbReference type="PROSITE" id="PS00109">
    <property type="entry name" value="PROTEIN_KINASE_TYR"/>
    <property type="match status" value="1"/>
</dbReference>
<organism evidence="2 3">
    <name type="scientific">Gloeophyllum trabeum (strain ATCC 11539 / FP-39264 / Madison 617)</name>
    <name type="common">Brown rot fungus</name>
    <dbReference type="NCBI Taxonomy" id="670483"/>
    <lineage>
        <taxon>Eukaryota</taxon>
        <taxon>Fungi</taxon>
        <taxon>Dikarya</taxon>
        <taxon>Basidiomycota</taxon>
        <taxon>Agaricomycotina</taxon>
        <taxon>Agaricomycetes</taxon>
        <taxon>Gloeophyllales</taxon>
        <taxon>Gloeophyllaceae</taxon>
        <taxon>Gloeophyllum</taxon>
    </lineage>
</organism>
<dbReference type="RefSeq" id="XP_007867679.1">
    <property type="nucleotide sequence ID" value="XM_007869488.1"/>
</dbReference>
<dbReference type="SUPFAM" id="SSF56112">
    <property type="entry name" value="Protein kinase-like (PK-like)"/>
    <property type="match status" value="1"/>
</dbReference>
<proteinExistence type="predicted"/>
<sequence length="63" mass="7017">VHHRCILRSVGIPLTRFKSTRQLLEAIRDAVEGHKAMNENGVMHRDISVNNILISADPDKEGG</sequence>
<accession>S7RMC9</accession>
<dbReference type="EMBL" id="KB469305">
    <property type="protein sequence ID" value="EPQ53859.1"/>
    <property type="molecule type" value="Genomic_DNA"/>
</dbReference>